<comment type="caution">
    <text evidence="6">Lacks conserved residue(s) required for the propagation of feature annotation.</text>
</comment>
<comment type="caution">
    <text evidence="7">The sequence shown here is derived from an EMBL/GenBank/DDBJ whole genome shotgun (WGS) entry which is preliminary data.</text>
</comment>
<dbReference type="InterPro" id="IPR002994">
    <property type="entry name" value="Surf1/Shy1"/>
</dbReference>
<organism evidence="7 8">
    <name type="scientific">Kaistia geumhonensis</name>
    <dbReference type="NCBI Taxonomy" id="410839"/>
    <lineage>
        <taxon>Bacteria</taxon>
        <taxon>Pseudomonadati</taxon>
        <taxon>Pseudomonadota</taxon>
        <taxon>Alphaproteobacteria</taxon>
        <taxon>Hyphomicrobiales</taxon>
        <taxon>Kaistiaceae</taxon>
        <taxon>Kaistia</taxon>
    </lineage>
</organism>
<evidence type="ECO:0000256" key="2">
    <source>
        <dbReference type="ARBA" id="ARBA00007165"/>
    </source>
</evidence>
<evidence type="ECO:0000256" key="4">
    <source>
        <dbReference type="ARBA" id="ARBA00022989"/>
    </source>
</evidence>
<keyword evidence="3 6" id="KW-0812">Transmembrane</keyword>
<evidence type="ECO:0000256" key="5">
    <source>
        <dbReference type="ARBA" id="ARBA00023136"/>
    </source>
</evidence>
<comment type="subcellular location">
    <subcellularLocation>
        <location evidence="6">Cell membrane</location>
        <topology evidence="6">Multi-pass membrane protein</topology>
    </subcellularLocation>
    <subcellularLocation>
        <location evidence="1">Membrane</location>
    </subcellularLocation>
</comment>
<dbReference type="RefSeq" id="WP_307289755.1">
    <property type="nucleotide sequence ID" value="NZ_JAPKNF010000001.1"/>
</dbReference>
<evidence type="ECO:0000313" key="7">
    <source>
        <dbReference type="EMBL" id="MDQ0516524.1"/>
    </source>
</evidence>
<dbReference type="PANTHER" id="PTHR23427">
    <property type="entry name" value="SURFEIT LOCUS PROTEIN"/>
    <property type="match status" value="1"/>
</dbReference>
<keyword evidence="4 6" id="KW-1133">Transmembrane helix</keyword>
<comment type="similarity">
    <text evidence="2 6">Belongs to the SURF1 family.</text>
</comment>
<evidence type="ECO:0000313" key="8">
    <source>
        <dbReference type="Proteomes" id="UP001223743"/>
    </source>
</evidence>
<keyword evidence="5 6" id="KW-0472">Membrane</keyword>
<dbReference type="Pfam" id="PF02104">
    <property type="entry name" value="SURF1"/>
    <property type="match status" value="1"/>
</dbReference>
<evidence type="ECO:0000256" key="3">
    <source>
        <dbReference type="ARBA" id="ARBA00022692"/>
    </source>
</evidence>
<name>A0ABU0M6D5_9HYPH</name>
<protein>
    <recommendedName>
        <fullName evidence="6">SURF1-like protein</fullName>
    </recommendedName>
</protein>
<keyword evidence="6" id="KW-1003">Cell membrane</keyword>
<dbReference type="EMBL" id="JAUSWJ010000001">
    <property type="protein sequence ID" value="MDQ0516524.1"/>
    <property type="molecule type" value="Genomic_DNA"/>
</dbReference>
<sequence length="236" mass="25373">MSEAPAAGRGRRRALALFLLVATLVFAGLAVWQVERRSEKLALIARVEARIHAEPVAPPPPAAWPSITRSGDEYRRVHVTGRYLAYPGTPVKAVTERGPGYWLLAPLETDAGFTVYVNRGFVPALPPEAAHAPRGPVTVTGLLRMTEPGGGFLRSNDPAAGRWYSRDVAAMASAAGLANVAPYFVDAFEVTPPEPDGPVTGLTVVRFANNHLVYVLTWAALAVMSLALLVRLRRFG</sequence>
<dbReference type="PROSITE" id="PS50895">
    <property type="entry name" value="SURF1"/>
    <property type="match status" value="1"/>
</dbReference>
<accession>A0ABU0M6D5</accession>
<keyword evidence="8" id="KW-1185">Reference proteome</keyword>
<proteinExistence type="inferred from homology"/>
<evidence type="ECO:0000256" key="6">
    <source>
        <dbReference type="RuleBase" id="RU363076"/>
    </source>
</evidence>
<dbReference type="InterPro" id="IPR045214">
    <property type="entry name" value="Surf1/Surf4"/>
</dbReference>
<dbReference type="PANTHER" id="PTHR23427:SF2">
    <property type="entry name" value="SURFEIT LOCUS PROTEIN 1"/>
    <property type="match status" value="1"/>
</dbReference>
<feature type="transmembrane region" description="Helical" evidence="6">
    <location>
        <begin position="212"/>
        <end position="230"/>
    </location>
</feature>
<dbReference type="CDD" id="cd06662">
    <property type="entry name" value="SURF1"/>
    <property type="match status" value="1"/>
</dbReference>
<dbReference type="Proteomes" id="UP001223743">
    <property type="component" value="Unassembled WGS sequence"/>
</dbReference>
<evidence type="ECO:0000256" key="1">
    <source>
        <dbReference type="ARBA" id="ARBA00004370"/>
    </source>
</evidence>
<reference evidence="7 8" key="1">
    <citation type="submission" date="2023-07" db="EMBL/GenBank/DDBJ databases">
        <title>Genomic Encyclopedia of Type Strains, Phase IV (KMG-IV): sequencing the most valuable type-strain genomes for metagenomic binning, comparative biology and taxonomic classification.</title>
        <authorList>
            <person name="Goeker M."/>
        </authorList>
    </citation>
    <scope>NUCLEOTIDE SEQUENCE [LARGE SCALE GENOMIC DNA]</scope>
    <source>
        <strain evidence="7 8">B1-1</strain>
    </source>
</reference>
<gene>
    <name evidence="7" type="ORF">QO015_002137</name>
</gene>